<dbReference type="AlphaFoldDB" id="A0A8J3VQD5"/>
<keyword evidence="4 7" id="KW-1133">Transmembrane helix</keyword>
<dbReference type="PANTHER" id="PTHR30250">
    <property type="entry name" value="PST FAMILY PREDICTED COLANIC ACID TRANSPORTER"/>
    <property type="match status" value="1"/>
</dbReference>
<keyword evidence="5 7" id="KW-0472">Membrane</keyword>
<feature type="transmembrane region" description="Helical" evidence="7">
    <location>
        <begin position="20"/>
        <end position="41"/>
    </location>
</feature>
<evidence type="ECO:0000256" key="4">
    <source>
        <dbReference type="ARBA" id="ARBA00022989"/>
    </source>
</evidence>
<evidence type="ECO:0000313" key="8">
    <source>
        <dbReference type="EMBL" id="GIH14233.1"/>
    </source>
</evidence>
<reference evidence="8" key="1">
    <citation type="submission" date="2021-01" db="EMBL/GenBank/DDBJ databases">
        <title>Whole genome shotgun sequence of Rugosimonospora africana NBRC 104875.</title>
        <authorList>
            <person name="Komaki H."/>
            <person name="Tamura T."/>
        </authorList>
    </citation>
    <scope>NUCLEOTIDE SEQUENCE</scope>
    <source>
        <strain evidence="8">NBRC 104875</strain>
    </source>
</reference>
<feature type="transmembrane region" description="Helical" evidence="7">
    <location>
        <begin position="86"/>
        <end position="110"/>
    </location>
</feature>
<evidence type="ECO:0000256" key="6">
    <source>
        <dbReference type="SAM" id="MobiDB-lite"/>
    </source>
</evidence>
<comment type="subcellular location">
    <subcellularLocation>
        <location evidence="1">Cell membrane</location>
        <topology evidence="1">Multi-pass membrane protein</topology>
    </subcellularLocation>
</comment>
<gene>
    <name evidence="8" type="ORF">Raf01_24050</name>
</gene>
<dbReference type="EMBL" id="BONZ01000021">
    <property type="protein sequence ID" value="GIH14233.1"/>
    <property type="molecule type" value="Genomic_DNA"/>
</dbReference>
<feature type="transmembrane region" description="Helical" evidence="7">
    <location>
        <begin position="47"/>
        <end position="74"/>
    </location>
</feature>
<feature type="transmembrane region" description="Helical" evidence="7">
    <location>
        <begin position="341"/>
        <end position="360"/>
    </location>
</feature>
<evidence type="ECO:0000256" key="3">
    <source>
        <dbReference type="ARBA" id="ARBA00022692"/>
    </source>
</evidence>
<sequence>MRDRLPRLRLRGHSWLTFGLVDQVVFAVANAANTLLALALLNRADAGIMLLSLGLGYFVIGVSRAFVGEVLLALASRYDDDRRLRLVRNGITAALTNAVIAAVILFLVWLLLPAKGGVDLRYLIWVVPFLPSLLLHDTGRYSFLAARTPQRALVIDAVWVGTQLLAVLVMILTGLVSPGGLLFCWGLGATAGATTFLLRSRIKPWSGNARAWLAETRHLSGWFTATALVGQLQGQLVGFLVANRLSPKELSGLRGAQTALLQPVQNFITAVMGLLVPRTSRLAAKATPEADGRRAAHQLRRQTRLLALSFAGLAIVMIAIVVPVARLVLVRIPKFADIAPLALPIAIQPGIYLVQLPFAAAIRGMHRAPLLFFQYLIFTTTSLSGLVAGASAGRLTGAAWGLTTGSAVGLVAMIAMYWYAQRRLDREAGDERADGEQSGDERADGEQAGDRDGTVRDETDRDDQTDRNGETGGEDPDPVPTAGSVERDAVSSPRTSTPEPATQASP</sequence>
<evidence type="ECO:0000256" key="2">
    <source>
        <dbReference type="ARBA" id="ARBA00022475"/>
    </source>
</evidence>
<feature type="region of interest" description="Disordered" evidence="6">
    <location>
        <begin position="428"/>
        <end position="506"/>
    </location>
</feature>
<dbReference type="InterPro" id="IPR050833">
    <property type="entry name" value="Poly_Biosynth_Transport"/>
</dbReference>
<dbReference type="Proteomes" id="UP000642748">
    <property type="component" value="Unassembled WGS sequence"/>
</dbReference>
<evidence type="ECO:0008006" key="10">
    <source>
        <dbReference type="Google" id="ProtNLM"/>
    </source>
</evidence>
<dbReference type="RefSeq" id="WP_203917885.1">
    <property type="nucleotide sequence ID" value="NZ_BONZ01000021.1"/>
</dbReference>
<feature type="compositionally biased region" description="Polar residues" evidence="6">
    <location>
        <begin position="492"/>
        <end position="506"/>
    </location>
</feature>
<accession>A0A8J3VQD5</accession>
<feature type="compositionally biased region" description="Basic and acidic residues" evidence="6">
    <location>
        <begin position="428"/>
        <end position="469"/>
    </location>
</feature>
<organism evidence="8 9">
    <name type="scientific">Rugosimonospora africana</name>
    <dbReference type="NCBI Taxonomy" id="556532"/>
    <lineage>
        <taxon>Bacteria</taxon>
        <taxon>Bacillati</taxon>
        <taxon>Actinomycetota</taxon>
        <taxon>Actinomycetes</taxon>
        <taxon>Micromonosporales</taxon>
        <taxon>Micromonosporaceae</taxon>
        <taxon>Rugosimonospora</taxon>
    </lineage>
</organism>
<feature type="transmembrane region" description="Helical" evidence="7">
    <location>
        <begin position="398"/>
        <end position="420"/>
    </location>
</feature>
<feature type="transmembrane region" description="Helical" evidence="7">
    <location>
        <begin position="153"/>
        <end position="173"/>
    </location>
</feature>
<dbReference type="PANTHER" id="PTHR30250:SF26">
    <property type="entry name" value="PSMA PROTEIN"/>
    <property type="match status" value="1"/>
</dbReference>
<evidence type="ECO:0000313" key="9">
    <source>
        <dbReference type="Proteomes" id="UP000642748"/>
    </source>
</evidence>
<proteinExistence type="predicted"/>
<evidence type="ECO:0000256" key="7">
    <source>
        <dbReference type="SAM" id="Phobius"/>
    </source>
</evidence>
<protein>
    <recommendedName>
        <fullName evidence="10">Membrane protein involved in the export of O-antigen and teichoic acid</fullName>
    </recommendedName>
</protein>
<keyword evidence="2" id="KW-1003">Cell membrane</keyword>
<evidence type="ECO:0000256" key="1">
    <source>
        <dbReference type="ARBA" id="ARBA00004651"/>
    </source>
</evidence>
<comment type="caution">
    <text evidence="8">The sequence shown here is derived from an EMBL/GenBank/DDBJ whole genome shotgun (WGS) entry which is preliminary data.</text>
</comment>
<feature type="transmembrane region" description="Helical" evidence="7">
    <location>
        <begin position="179"/>
        <end position="198"/>
    </location>
</feature>
<keyword evidence="3 7" id="KW-0812">Transmembrane</keyword>
<evidence type="ECO:0000256" key="5">
    <source>
        <dbReference type="ARBA" id="ARBA00023136"/>
    </source>
</evidence>
<keyword evidence="9" id="KW-1185">Reference proteome</keyword>
<feature type="transmembrane region" description="Helical" evidence="7">
    <location>
        <begin position="372"/>
        <end position="392"/>
    </location>
</feature>
<dbReference type="GO" id="GO:0005886">
    <property type="term" value="C:plasma membrane"/>
    <property type="evidence" value="ECO:0007669"/>
    <property type="project" value="UniProtKB-SubCell"/>
</dbReference>
<name>A0A8J3VQD5_9ACTN</name>
<feature type="transmembrane region" description="Helical" evidence="7">
    <location>
        <begin position="122"/>
        <end position="141"/>
    </location>
</feature>
<feature type="transmembrane region" description="Helical" evidence="7">
    <location>
        <begin position="305"/>
        <end position="329"/>
    </location>
</feature>